<evidence type="ECO:0000313" key="1">
    <source>
        <dbReference type="EMBL" id="AMW36172.1"/>
    </source>
</evidence>
<sequence>MKVSQLIEQLQKMPQDLHVIMSSHSEYVIVDAVSITEACEARHDDWVPRSRPDRPTCDYVEIL</sequence>
<accession>A0A1I9L2I5</accession>
<organism evidence="1 2">
    <name type="scientific">Xanthomonas phage XAJ2</name>
    <dbReference type="NCBI Taxonomy" id="1775249"/>
    <lineage>
        <taxon>Viruses</taxon>
        <taxon>Duplodnaviria</taxon>
        <taxon>Heunggongvirae</taxon>
        <taxon>Uroviricota</taxon>
        <taxon>Caudoviricetes</taxon>
        <taxon>Caudoviricetes incertae sedis</taxon>
        <taxon>Xajduovirus</taxon>
        <taxon>Xajduovirus XAJ2</taxon>
    </lineage>
</organism>
<proteinExistence type="predicted"/>
<protein>
    <submittedName>
        <fullName evidence="1">Uncharacterized protein</fullName>
    </submittedName>
</protein>
<reference evidence="1 2" key="1">
    <citation type="submission" date="2015-11" db="EMBL/GenBank/DDBJ databases">
        <title>Bacteriophages of Xanthomonas arboricola pv. juglandis: Characterization of two phages.</title>
        <authorList>
            <person name="Domotor D."/>
            <person name="Frank T."/>
            <person name="Rakhely G."/>
            <person name="Doffkay Z."/>
            <person name="Schneider G."/>
            <person name="Kovacs T."/>
        </authorList>
    </citation>
    <scope>NUCLEOTIDE SEQUENCE [LARGE SCALE GENOMIC DNA]</scope>
</reference>
<dbReference type="Proteomes" id="UP000225190">
    <property type="component" value="Segment"/>
</dbReference>
<name>A0A1I9L2I5_9CAUD</name>
<keyword evidence="2" id="KW-1185">Reference proteome</keyword>
<dbReference type="EMBL" id="KU197014">
    <property type="protein sequence ID" value="AMW36172.1"/>
    <property type="molecule type" value="Genomic_DNA"/>
</dbReference>
<evidence type="ECO:0000313" key="2">
    <source>
        <dbReference type="Proteomes" id="UP000225190"/>
    </source>
</evidence>